<accession>A0A858REY3</accession>
<protein>
    <submittedName>
        <fullName evidence="1">FAD-binding oxidoreductase</fullName>
    </submittedName>
</protein>
<dbReference type="Gene3D" id="3.50.50.60">
    <property type="entry name" value="FAD/NAD(P)-binding domain"/>
    <property type="match status" value="1"/>
</dbReference>
<dbReference type="EMBL" id="CP051774">
    <property type="protein sequence ID" value="QJE95285.1"/>
    <property type="molecule type" value="Genomic_DNA"/>
</dbReference>
<sequence>MAAWSAIAFGDHALEYPSIERSLHITGMGLAGCCLAWQRWFRGQAFTWQDDEREAASSRMAAGLINPVTGKNFNASWRLGEFLPEAEQFYGRVAEVLRHQLWFPLPVWRMVGEKEWAKVGGKLDEARDWIERVEEDVPGWRAAVVLRGGGRVATKAFCDGTRAFFATVRGDALEGSQEVLCEGAAGLIAGRLGMHRCAKGEILTVRADAWRDDRILIGAGGWLVPMGQGLFKAGSTYVWDRLDGEPTAAGRARVEEILRALGGEDFEVIAHEAGVRPIIRKSQPVIGSLPDGRVVFNGLGSKGSLYAPGVSARLNAWVSDGVEIEAALDLKNL</sequence>
<gene>
    <name evidence="1" type="ORF">HHL09_05670</name>
</gene>
<evidence type="ECO:0000313" key="2">
    <source>
        <dbReference type="Proteomes" id="UP000501812"/>
    </source>
</evidence>
<reference evidence="1 2" key="1">
    <citation type="submission" date="2020-04" db="EMBL/GenBank/DDBJ databases">
        <title>Luteolibacter sp. G-1-1-1 isolated from soil.</title>
        <authorList>
            <person name="Dahal R.H."/>
        </authorList>
    </citation>
    <scope>NUCLEOTIDE SEQUENCE [LARGE SCALE GENOMIC DNA]</scope>
    <source>
        <strain evidence="1 2">G-1-1-1</strain>
    </source>
</reference>
<dbReference type="InterPro" id="IPR036188">
    <property type="entry name" value="FAD/NAD-bd_sf"/>
</dbReference>
<proteinExistence type="predicted"/>
<dbReference type="RefSeq" id="WP_169453586.1">
    <property type="nucleotide sequence ID" value="NZ_CP051774.1"/>
</dbReference>
<name>A0A858REY3_9BACT</name>
<dbReference type="AlphaFoldDB" id="A0A858REY3"/>
<dbReference type="Gene3D" id="3.30.9.10">
    <property type="entry name" value="D-Amino Acid Oxidase, subunit A, domain 2"/>
    <property type="match status" value="1"/>
</dbReference>
<dbReference type="Proteomes" id="UP000501812">
    <property type="component" value="Chromosome"/>
</dbReference>
<evidence type="ECO:0000313" key="1">
    <source>
        <dbReference type="EMBL" id="QJE95285.1"/>
    </source>
</evidence>
<organism evidence="1 2">
    <name type="scientific">Luteolibacter luteus</name>
    <dbReference type="NCBI Taxonomy" id="2728835"/>
    <lineage>
        <taxon>Bacteria</taxon>
        <taxon>Pseudomonadati</taxon>
        <taxon>Verrucomicrobiota</taxon>
        <taxon>Verrucomicrobiia</taxon>
        <taxon>Verrucomicrobiales</taxon>
        <taxon>Verrucomicrobiaceae</taxon>
        <taxon>Luteolibacter</taxon>
    </lineage>
</organism>
<dbReference type="SUPFAM" id="SSF54373">
    <property type="entry name" value="FAD-linked reductases, C-terminal domain"/>
    <property type="match status" value="1"/>
</dbReference>
<dbReference type="KEGG" id="luo:HHL09_05670"/>
<keyword evidence="2" id="KW-1185">Reference proteome</keyword>